<accession>A0AAD6X532</accession>
<dbReference type="GO" id="GO:0016747">
    <property type="term" value="F:acyltransferase activity, transferring groups other than amino-acyl groups"/>
    <property type="evidence" value="ECO:0007669"/>
    <property type="project" value="InterPro"/>
</dbReference>
<dbReference type="InterPro" id="IPR000182">
    <property type="entry name" value="GNAT_dom"/>
</dbReference>
<protein>
    <submittedName>
        <fullName evidence="2">Acyl-CoA N-acyltransferase</fullName>
    </submittedName>
</protein>
<dbReference type="PROSITE" id="PS51186">
    <property type="entry name" value="GNAT"/>
    <property type="match status" value="1"/>
</dbReference>
<feature type="domain" description="N-acetyltransferase" evidence="1">
    <location>
        <begin position="4"/>
        <end position="151"/>
    </location>
</feature>
<evidence type="ECO:0000313" key="2">
    <source>
        <dbReference type="EMBL" id="KAJ7032439.1"/>
    </source>
</evidence>
<dbReference type="EMBL" id="JARJCM010000073">
    <property type="protein sequence ID" value="KAJ7032439.1"/>
    <property type="molecule type" value="Genomic_DNA"/>
</dbReference>
<dbReference type="SUPFAM" id="SSF55729">
    <property type="entry name" value="Acyl-CoA N-acyltransferases (Nat)"/>
    <property type="match status" value="1"/>
</dbReference>
<gene>
    <name evidence="2" type="ORF">C8F04DRAFT_659777</name>
</gene>
<dbReference type="Pfam" id="PF00583">
    <property type="entry name" value="Acetyltransf_1"/>
    <property type="match status" value="1"/>
</dbReference>
<dbReference type="Proteomes" id="UP001218188">
    <property type="component" value="Unassembled WGS sequence"/>
</dbReference>
<organism evidence="2 3">
    <name type="scientific">Mycena alexandri</name>
    <dbReference type="NCBI Taxonomy" id="1745969"/>
    <lineage>
        <taxon>Eukaryota</taxon>
        <taxon>Fungi</taxon>
        <taxon>Dikarya</taxon>
        <taxon>Basidiomycota</taxon>
        <taxon>Agaricomycotina</taxon>
        <taxon>Agaricomycetes</taxon>
        <taxon>Agaricomycetidae</taxon>
        <taxon>Agaricales</taxon>
        <taxon>Marasmiineae</taxon>
        <taxon>Mycenaceae</taxon>
        <taxon>Mycena</taxon>
    </lineage>
</organism>
<dbReference type="Gene3D" id="3.40.630.30">
    <property type="match status" value="1"/>
</dbReference>
<reference evidence="2" key="1">
    <citation type="submission" date="2023-03" db="EMBL/GenBank/DDBJ databases">
        <title>Massive genome expansion in bonnet fungi (Mycena s.s.) driven by repeated elements and novel gene families across ecological guilds.</title>
        <authorList>
            <consortium name="Lawrence Berkeley National Laboratory"/>
            <person name="Harder C.B."/>
            <person name="Miyauchi S."/>
            <person name="Viragh M."/>
            <person name="Kuo A."/>
            <person name="Thoen E."/>
            <person name="Andreopoulos B."/>
            <person name="Lu D."/>
            <person name="Skrede I."/>
            <person name="Drula E."/>
            <person name="Henrissat B."/>
            <person name="Morin E."/>
            <person name="Kohler A."/>
            <person name="Barry K."/>
            <person name="LaButti K."/>
            <person name="Morin E."/>
            <person name="Salamov A."/>
            <person name="Lipzen A."/>
            <person name="Mereny Z."/>
            <person name="Hegedus B."/>
            <person name="Baldrian P."/>
            <person name="Stursova M."/>
            <person name="Weitz H."/>
            <person name="Taylor A."/>
            <person name="Grigoriev I.V."/>
            <person name="Nagy L.G."/>
            <person name="Martin F."/>
            <person name="Kauserud H."/>
        </authorList>
    </citation>
    <scope>NUCLEOTIDE SEQUENCE</scope>
    <source>
        <strain evidence="2">CBHHK200</strain>
    </source>
</reference>
<dbReference type="CDD" id="cd04301">
    <property type="entry name" value="NAT_SF"/>
    <property type="match status" value="1"/>
</dbReference>
<dbReference type="InterPro" id="IPR016181">
    <property type="entry name" value="Acyl_CoA_acyltransferase"/>
</dbReference>
<comment type="caution">
    <text evidence="2">The sequence shown here is derived from an EMBL/GenBank/DDBJ whole genome shotgun (WGS) entry which is preliminary data.</text>
</comment>
<dbReference type="AlphaFoldDB" id="A0AAD6X532"/>
<keyword evidence="3" id="KW-1185">Reference proteome</keyword>
<name>A0AAD6X532_9AGAR</name>
<evidence type="ECO:0000313" key="3">
    <source>
        <dbReference type="Proteomes" id="UP001218188"/>
    </source>
</evidence>
<proteinExistence type="predicted"/>
<sequence>MADILVPATSPELKAYCIRIRKTVFVQEQGYSHVDEDNQPEDAVALHFLLRDSSTVDDGFMGTARLSARPEQTYVLSRFALLPPFRGGGMGSRFIRALEQWIRKQDGFHFVNLEAQDGSYGFYEKLGYTQQSAEPYIEEGRRHLLMRKDLRERKNEVLTHNSTHL</sequence>
<evidence type="ECO:0000259" key="1">
    <source>
        <dbReference type="PROSITE" id="PS51186"/>
    </source>
</evidence>